<evidence type="ECO:0000259" key="9">
    <source>
        <dbReference type="Pfam" id="PF02683"/>
    </source>
</evidence>
<organism evidence="11 12">
    <name type="scientific">Dokdonella koreensis DS-123</name>
    <dbReference type="NCBI Taxonomy" id="1300342"/>
    <lineage>
        <taxon>Bacteria</taxon>
        <taxon>Pseudomonadati</taxon>
        <taxon>Pseudomonadota</taxon>
        <taxon>Gammaproteobacteria</taxon>
        <taxon>Lysobacterales</taxon>
        <taxon>Rhodanobacteraceae</taxon>
        <taxon>Dokdonella</taxon>
    </lineage>
</organism>
<comment type="subcellular location">
    <subcellularLocation>
        <location evidence="1">Membrane</location>
        <topology evidence="1">Multi-pass membrane protein</topology>
    </subcellularLocation>
</comment>
<feature type="domain" description="Thiol:disulfide interchange protein DsbD N-terminal" evidence="10">
    <location>
        <begin position="177"/>
        <end position="294"/>
    </location>
</feature>
<evidence type="ECO:0000313" key="11">
    <source>
        <dbReference type="EMBL" id="ANB19683.1"/>
    </source>
</evidence>
<reference evidence="11 12" key="1">
    <citation type="submission" date="2016-04" db="EMBL/GenBank/DDBJ databases">
        <title>Complete genome sequence of Dokdonella koreensis DS-123T.</title>
        <authorList>
            <person name="Kim J.F."/>
            <person name="Lee H."/>
            <person name="Kwak M.-J."/>
        </authorList>
    </citation>
    <scope>NUCLEOTIDE SEQUENCE [LARGE SCALE GENOMIC DNA]</scope>
    <source>
        <strain evidence="11 12">DS-123</strain>
    </source>
</reference>
<dbReference type="InterPro" id="IPR036249">
    <property type="entry name" value="Thioredoxin-like_sf"/>
</dbReference>
<sequence length="744" mass="78188">MFRYLFAGLIGLCLFSSPVQAQEQDGLLPVEQAFVFRYTLAAPGRIALQWDVAPDYYLYRSRITAKTSQPGLTLAAPDLPPGIPKHDEFFGDVEIYHGAVEGSLAYTLTDPAATAIELTVTVQGCHEVEPLICYPPHPTRLRLELPPATATSAAAVGGLAGLGSGSGGSLIGQVTGQDALPEEKAFVFEAIASAPGEILARWTMPDGYYLYRDKTELALEDAAGMTLGALRWPPGVDHVDEHFGSVVVYYHQVELPVALRRSDGAAGPLKLRAAFQGCKENGICYPVMIRTVDVALPALTDAELAKAQAGFVPAAAAPDASAADASAENALRSTPPETGTGTLAGALLLALLGGLVLNLMPCVLPVLSLKVIGLAQSGESLTKARSHALWYTLGVLVSFAAIGLLVIALRAAGQALGWGFQLQQPAFVALLVYVLLAVGLSLSGVFSIGSGLAGTGQNLANRSGPAGDFFTGVLACIVASPCTAPFMGPALGFAFASSSLVALLIFLALGLGLALPFLIVGFVPALASRLPKPGAWMETLKQVLAFPMYLTAVWLIWVLGKQRGVDAIGLVLAGAVVLALGLWWFERSRWSGRPLVRALVVAVVLAALVPIVGITRLPPPAVDAAAIEAQGAVPYSREKLAALRTEGRTVFVNMTADWCVTCKANEKNVLGSAHFRERLAAANAVYMKGDWTNVDPEITAFLQEHRAVGVPLYVVFRGREEPGRVLPTLLTDAIVAEALAPAVP</sequence>
<feature type="transmembrane region" description="Helical" evidence="7">
    <location>
        <begin position="500"/>
        <end position="527"/>
    </location>
</feature>
<dbReference type="PANTHER" id="PTHR32234">
    <property type="entry name" value="THIOL:DISULFIDE INTERCHANGE PROTEIN DSBD"/>
    <property type="match status" value="1"/>
</dbReference>
<feature type="transmembrane region" description="Helical" evidence="7">
    <location>
        <begin position="595"/>
        <end position="614"/>
    </location>
</feature>
<dbReference type="AlphaFoldDB" id="A0A160DZP6"/>
<keyword evidence="6" id="KW-0676">Redox-active center</keyword>
<dbReference type="Pfam" id="PF11412">
    <property type="entry name" value="DsbD_N"/>
    <property type="match status" value="2"/>
</dbReference>
<evidence type="ECO:0000256" key="8">
    <source>
        <dbReference type="SAM" id="SignalP"/>
    </source>
</evidence>
<dbReference type="GO" id="GO:0017004">
    <property type="term" value="P:cytochrome complex assembly"/>
    <property type="evidence" value="ECO:0007669"/>
    <property type="project" value="UniProtKB-KW"/>
</dbReference>
<evidence type="ECO:0000259" key="10">
    <source>
        <dbReference type="Pfam" id="PF11412"/>
    </source>
</evidence>
<name>A0A160DZP6_9GAMM</name>
<evidence type="ECO:0000313" key="12">
    <source>
        <dbReference type="Proteomes" id="UP000076830"/>
    </source>
</evidence>
<keyword evidence="3" id="KW-0201">Cytochrome c-type biogenesis</keyword>
<keyword evidence="5 7" id="KW-0472">Membrane</keyword>
<keyword evidence="4 7" id="KW-1133">Transmembrane helix</keyword>
<dbReference type="EMBL" id="CP015249">
    <property type="protein sequence ID" value="ANB19683.1"/>
    <property type="molecule type" value="Genomic_DNA"/>
</dbReference>
<feature type="signal peptide" evidence="8">
    <location>
        <begin position="1"/>
        <end position="21"/>
    </location>
</feature>
<keyword evidence="2 7" id="KW-0812">Transmembrane</keyword>
<dbReference type="GO" id="GO:0015035">
    <property type="term" value="F:protein-disulfide reductase activity"/>
    <property type="evidence" value="ECO:0007669"/>
    <property type="project" value="TreeGrafter"/>
</dbReference>
<protein>
    <submittedName>
        <fullName evidence="11">C-type cytochrome biogenesis protein</fullName>
    </submittedName>
</protein>
<dbReference type="SUPFAM" id="SSF74863">
    <property type="entry name" value="Thiol:disulfide interchange protein DsbD, N-terminal domain (DsbD-alpha)"/>
    <property type="match status" value="2"/>
</dbReference>
<dbReference type="Gene3D" id="3.40.30.10">
    <property type="entry name" value="Glutaredoxin"/>
    <property type="match status" value="1"/>
</dbReference>
<feature type="transmembrane region" description="Helical" evidence="7">
    <location>
        <begin position="539"/>
        <end position="559"/>
    </location>
</feature>
<keyword evidence="8" id="KW-0732">Signal</keyword>
<feature type="domain" description="Cytochrome C biogenesis protein transmembrane" evidence="9">
    <location>
        <begin position="347"/>
        <end position="556"/>
    </location>
</feature>
<dbReference type="InterPro" id="IPR003834">
    <property type="entry name" value="Cyt_c_assmbl_TM_dom"/>
</dbReference>
<evidence type="ECO:0000256" key="7">
    <source>
        <dbReference type="SAM" id="Phobius"/>
    </source>
</evidence>
<proteinExistence type="predicted"/>
<dbReference type="STRING" id="1300342.I596_3700"/>
<dbReference type="Proteomes" id="UP000076830">
    <property type="component" value="Chromosome"/>
</dbReference>
<evidence type="ECO:0000256" key="1">
    <source>
        <dbReference type="ARBA" id="ARBA00004141"/>
    </source>
</evidence>
<dbReference type="Pfam" id="PF02683">
    <property type="entry name" value="DsbD_TM"/>
    <property type="match status" value="1"/>
</dbReference>
<dbReference type="CDD" id="cd02953">
    <property type="entry name" value="DsbDgamma"/>
    <property type="match status" value="1"/>
</dbReference>
<dbReference type="PATRIC" id="fig|1300342.3.peg.3613"/>
<dbReference type="InterPro" id="IPR035671">
    <property type="entry name" value="DsbD_gamma"/>
</dbReference>
<evidence type="ECO:0000256" key="4">
    <source>
        <dbReference type="ARBA" id="ARBA00022989"/>
    </source>
</evidence>
<evidence type="ECO:0000256" key="5">
    <source>
        <dbReference type="ARBA" id="ARBA00023136"/>
    </source>
</evidence>
<dbReference type="Gene3D" id="2.60.40.1250">
    <property type="entry name" value="Thiol:disulfide interchange protein DsbD, N-terminal domain"/>
    <property type="match status" value="2"/>
</dbReference>
<gene>
    <name evidence="11" type="ORF">I596_3700</name>
</gene>
<feature type="transmembrane region" description="Helical" evidence="7">
    <location>
        <begin position="469"/>
        <end position="488"/>
    </location>
</feature>
<feature type="domain" description="Thiol:disulfide interchange protein DsbD N-terminal" evidence="10">
    <location>
        <begin position="25"/>
        <end position="139"/>
    </location>
</feature>
<feature type="transmembrane region" description="Helical" evidence="7">
    <location>
        <begin position="388"/>
        <end position="413"/>
    </location>
</feature>
<evidence type="ECO:0000256" key="6">
    <source>
        <dbReference type="ARBA" id="ARBA00023284"/>
    </source>
</evidence>
<dbReference type="PROSITE" id="PS00194">
    <property type="entry name" value="THIOREDOXIN_1"/>
    <property type="match status" value="1"/>
</dbReference>
<feature type="transmembrane region" description="Helical" evidence="7">
    <location>
        <begin position="343"/>
        <end position="367"/>
    </location>
</feature>
<dbReference type="InterPro" id="IPR028250">
    <property type="entry name" value="DsbDN"/>
</dbReference>
<dbReference type="InterPro" id="IPR036929">
    <property type="entry name" value="DsbDN_sf"/>
</dbReference>
<dbReference type="RefSeq" id="WP_257722434.1">
    <property type="nucleotide sequence ID" value="NZ_CP015249.1"/>
</dbReference>
<dbReference type="Pfam" id="PF13899">
    <property type="entry name" value="Thioredoxin_7"/>
    <property type="match status" value="1"/>
</dbReference>
<accession>A0A160DZP6</accession>
<evidence type="ECO:0000256" key="3">
    <source>
        <dbReference type="ARBA" id="ARBA00022748"/>
    </source>
</evidence>
<feature type="transmembrane region" description="Helical" evidence="7">
    <location>
        <begin position="425"/>
        <end position="448"/>
    </location>
</feature>
<dbReference type="SUPFAM" id="SSF52833">
    <property type="entry name" value="Thioredoxin-like"/>
    <property type="match status" value="1"/>
</dbReference>
<dbReference type="KEGG" id="dko:I596_3700"/>
<keyword evidence="12" id="KW-1185">Reference proteome</keyword>
<dbReference type="GO" id="GO:0045454">
    <property type="term" value="P:cell redox homeostasis"/>
    <property type="evidence" value="ECO:0007669"/>
    <property type="project" value="TreeGrafter"/>
</dbReference>
<feature type="transmembrane region" description="Helical" evidence="7">
    <location>
        <begin position="565"/>
        <end position="583"/>
    </location>
</feature>
<evidence type="ECO:0000256" key="2">
    <source>
        <dbReference type="ARBA" id="ARBA00022692"/>
    </source>
</evidence>
<feature type="chain" id="PRO_5007813550" evidence="8">
    <location>
        <begin position="22"/>
        <end position="744"/>
    </location>
</feature>
<dbReference type="InterPro" id="IPR017937">
    <property type="entry name" value="Thioredoxin_CS"/>
</dbReference>
<dbReference type="GO" id="GO:0016020">
    <property type="term" value="C:membrane"/>
    <property type="evidence" value="ECO:0007669"/>
    <property type="project" value="UniProtKB-SubCell"/>
</dbReference>
<dbReference type="PANTHER" id="PTHR32234:SF3">
    <property type="entry name" value="SUPPRESSION OF COPPER SENSITIVITY PROTEIN"/>
    <property type="match status" value="1"/>
</dbReference>